<evidence type="ECO:0000313" key="4">
    <source>
        <dbReference type="Proteomes" id="UP000030378"/>
    </source>
</evidence>
<dbReference type="Proteomes" id="UP000030378">
    <property type="component" value="Unassembled WGS sequence"/>
</dbReference>
<evidence type="ECO:0000256" key="1">
    <source>
        <dbReference type="SAM" id="Phobius"/>
    </source>
</evidence>
<reference evidence="3" key="1">
    <citation type="submission" date="2017-12" db="EMBL/GenBank/DDBJ databases">
        <title>FDA dAtabase for Regulatory Grade micrObial Sequences (FDA-ARGOS): Supporting development and validation of Infectious Disease Dx tests.</title>
        <authorList>
            <person name="Campos J."/>
            <person name="Goldberg B."/>
            <person name="Tallon L.J."/>
            <person name="Sadzewicz L."/>
            <person name="Sengamalay N."/>
            <person name="Ott S."/>
            <person name="Godinez A."/>
            <person name="Nagaraj S."/>
            <person name="Vavikolanu K."/>
            <person name="Vyas G."/>
            <person name="Nadendla S."/>
            <person name="Aluvathingal J."/>
            <person name="Geyer C."/>
            <person name="Nandy P."/>
            <person name="Hobson J."/>
            <person name="Sichtig H."/>
        </authorList>
    </citation>
    <scope>NUCLEOTIDE SEQUENCE</scope>
    <source>
        <strain evidence="3">FDAARGOS_79</strain>
    </source>
</reference>
<proteinExistence type="predicted"/>
<keyword evidence="1" id="KW-1133">Transmembrane helix</keyword>
<reference evidence="4" key="2">
    <citation type="submission" date="2017-12" db="EMBL/GenBank/DDBJ databases">
        <title>FDA dAtabase for Regulatory Grade micrObial Sequences (FDA-ARGOS): Supporting development and validation of Infectious Disease Dx tests.</title>
        <authorList>
            <person name="Campos J."/>
            <person name="Goldberg B."/>
            <person name="Tallon L."/>
            <person name="Sadzewicz L."/>
            <person name="Sengamalay N."/>
            <person name="Ott S."/>
            <person name="Godinez A."/>
            <person name="Nagaraj S."/>
            <person name="Vavikolanu K."/>
            <person name="Vyas G."/>
            <person name="Nadendla S."/>
            <person name="Aluvathingal J."/>
            <person name="Geyer C."/>
            <person name="Nandy P."/>
            <person name="Hobson J."/>
            <person name="Sichtig H."/>
        </authorList>
    </citation>
    <scope>NUCLEOTIDE SEQUENCE [LARGE SCALE GENOMIC DNA]</scope>
    <source>
        <strain evidence="4">FDAARGOS_79</strain>
    </source>
</reference>
<keyword evidence="1" id="KW-0472">Membrane</keyword>
<gene>
    <name evidence="2" type="ORF">DKC05_10385</name>
    <name evidence="3" type="ORF">MC70_003030</name>
</gene>
<dbReference type="EMBL" id="CP029449">
    <property type="protein sequence ID" value="AWL68049.1"/>
    <property type="molecule type" value="Genomic_DNA"/>
</dbReference>
<protein>
    <submittedName>
        <fullName evidence="3">Uncharacterized protein</fullName>
    </submittedName>
</protein>
<accession>A0A0A5M4L0</accession>
<dbReference type="RefSeq" id="WP_047728779.1">
    <property type="nucleotide sequence ID" value="NZ_BRPU01000006.1"/>
</dbReference>
<dbReference type="GeneID" id="98186773"/>
<evidence type="ECO:0000313" key="5">
    <source>
        <dbReference type="Proteomes" id="UP000245399"/>
    </source>
</evidence>
<organism evidence="3 4">
    <name type="scientific">Serratia marcescens</name>
    <dbReference type="NCBI Taxonomy" id="615"/>
    <lineage>
        <taxon>Bacteria</taxon>
        <taxon>Pseudomonadati</taxon>
        <taxon>Pseudomonadota</taxon>
        <taxon>Gammaproteobacteria</taxon>
        <taxon>Enterobacterales</taxon>
        <taxon>Yersiniaceae</taxon>
        <taxon>Serratia</taxon>
    </lineage>
</organism>
<feature type="transmembrane region" description="Helical" evidence="1">
    <location>
        <begin position="25"/>
        <end position="45"/>
    </location>
</feature>
<name>A0A0A5M4L0_SERMA</name>
<keyword evidence="1" id="KW-0812">Transmembrane</keyword>
<reference evidence="2 5" key="3">
    <citation type="submission" date="2018-05" db="EMBL/GenBank/DDBJ databases">
        <title>Klebsiella quasipneumonaiae provides a window into carbapenemase gene transfer, plasmid rearrangements and nosocomial acquisition from the hospital environment.</title>
        <authorList>
            <person name="Mathers A.J."/>
            <person name="Vegesana K."/>
            <person name="Stoesser N."/>
            <person name="Crook D."/>
            <person name="Vaughan A."/>
            <person name="Barry K."/>
            <person name="Parikh H."/>
            <person name="Sebra R."/>
            <person name="Kotay S."/>
            <person name="Walker A.S."/>
            <person name="Sheppard A.E."/>
        </authorList>
    </citation>
    <scope>NUCLEOTIDE SEQUENCE [LARGE SCALE GENOMIC DNA]</scope>
    <source>
        <strain evidence="2 5">CAV1761</strain>
    </source>
</reference>
<evidence type="ECO:0000313" key="3">
    <source>
        <dbReference type="EMBL" id="PNO72453.1"/>
    </source>
</evidence>
<sequence>MLLTIARWLFQLPGKLFGLIFKNRLRIFLFFMLVAIAVLGAKRYLRAHQYDDEFSLAAPTDYNRAIKREMPLREAREQCGGPLHDNAGQPWPASAGYLHQPTRLPATGLHRLTLDNQGNDFAVLVKLETPTAPQQLAEVFIPPAGSFEVKINADAEHVMKIKNIKTGCMFRSRPFNLDKQSDWRMPLTLQKDGSLQLQSIGDRQF</sequence>
<dbReference type="Proteomes" id="UP000245399">
    <property type="component" value="Chromosome"/>
</dbReference>
<evidence type="ECO:0000313" key="2">
    <source>
        <dbReference type="EMBL" id="AWL68049.1"/>
    </source>
</evidence>
<dbReference type="AlphaFoldDB" id="A0A0A5M4L0"/>
<dbReference type="EMBL" id="JTBC02000001">
    <property type="protein sequence ID" value="PNO72453.1"/>
    <property type="molecule type" value="Genomic_DNA"/>
</dbReference>